<evidence type="ECO:0000313" key="3">
    <source>
        <dbReference type="Proteomes" id="UP000010420"/>
    </source>
</evidence>
<reference evidence="2 3" key="1">
    <citation type="submission" date="2012-05" db="EMBL/GenBank/DDBJ databases">
        <authorList>
            <person name="Weinstock G."/>
            <person name="Sodergren E."/>
            <person name="Lobos E.A."/>
            <person name="Fulton L."/>
            <person name="Fulton R."/>
            <person name="Courtney L."/>
            <person name="Fronick C."/>
            <person name="O'Laughlin M."/>
            <person name="Godfrey J."/>
            <person name="Wilson R.M."/>
            <person name="Miner T."/>
            <person name="Farmer C."/>
            <person name="Delehaunty K."/>
            <person name="Cordes M."/>
            <person name="Minx P."/>
            <person name="Tomlinson C."/>
            <person name="Chen J."/>
            <person name="Wollam A."/>
            <person name="Pepin K.H."/>
            <person name="Bhonagiri V."/>
            <person name="Zhang X."/>
            <person name="Suruliraj S."/>
            <person name="Warren W."/>
            <person name="Mitreva M."/>
            <person name="Mardis E.R."/>
            <person name="Wilson R.K."/>
        </authorList>
    </citation>
    <scope>NUCLEOTIDE SEQUENCE [LARGE SCALE GENOMIC DNA]</scope>
    <source>
        <strain evidence="2 3">DSM 1785</strain>
    </source>
</reference>
<dbReference type="STRING" id="545697.HMPREF0216_03041"/>
<comment type="caution">
    <text evidence="2">The sequence shown here is derived from an EMBL/GenBank/DDBJ whole genome shotgun (WGS) entry which is preliminary data.</text>
</comment>
<proteinExistence type="predicted"/>
<keyword evidence="3" id="KW-1185">Reference proteome</keyword>
<evidence type="ECO:0000259" key="1">
    <source>
        <dbReference type="Pfam" id="PF21758"/>
    </source>
</evidence>
<sequence length="123" mass="13272">MINLSTIYNNHTINCIALKIGKDFNISIYGGDIPHIGAVALGIPVVLPHNINKVTSTASLLTVPGHKEDNIALNSAKLLSKKLNTTVTVCCGIHIKNITPLDITNLTITVDELINDLIYKLCN</sequence>
<evidence type="ECO:0000313" key="2">
    <source>
        <dbReference type="EMBL" id="EKY23256.1"/>
    </source>
</evidence>
<feature type="domain" description="Prenylated flavin chaperone LpdD-like" evidence="1">
    <location>
        <begin position="10"/>
        <end position="121"/>
    </location>
</feature>
<dbReference type="Proteomes" id="UP000010420">
    <property type="component" value="Unassembled WGS sequence"/>
</dbReference>
<organism evidence="2 3">
    <name type="scientific">Clostridium celatum DSM 1785</name>
    <dbReference type="NCBI Taxonomy" id="545697"/>
    <lineage>
        <taxon>Bacteria</taxon>
        <taxon>Bacillati</taxon>
        <taxon>Bacillota</taxon>
        <taxon>Clostridia</taxon>
        <taxon>Eubacteriales</taxon>
        <taxon>Clostridiaceae</taxon>
        <taxon>Clostridium</taxon>
    </lineage>
</organism>
<dbReference type="InterPro" id="IPR048844">
    <property type="entry name" value="LpdD_chaperone-like"/>
</dbReference>
<dbReference type="HOGENOM" id="CLU_139132_1_1_9"/>
<name>L1Q5T3_9CLOT</name>
<protein>
    <recommendedName>
        <fullName evidence="1">Prenylated flavin chaperone LpdD-like domain-containing protein</fullName>
    </recommendedName>
</protein>
<dbReference type="eggNOG" id="ENOG5032Z3Y">
    <property type="taxonomic scope" value="Bacteria"/>
</dbReference>
<dbReference type="OrthoDB" id="5878625at2"/>
<gene>
    <name evidence="2" type="ORF">HMPREF0216_03041</name>
</gene>
<accession>L1Q5T3</accession>
<dbReference type="RefSeq" id="WP_005215512.1">
    <property type="nucleotide sequence ID" value="NZ_KB291697.1"/>
</dbReference>
<dbReference type="AlphaFoldDB" id="L1Q5T3"/>
<dbReference type="PATRIC" id="fig|545697.3.peg.2985"/>
<dbReference type="Pfam" id="PF21758">
    <property type="entry name" value="PAC_bac"/>
    <property type="match status" value="1"/>
</dbReference>
<dbReference type="EMBL" id="AMEZ01000110">
    <property type="protein sequence ID" value="EKY23256.1"/>
    <property type="molecule type" value="Genomic_DNA"/>
</dbReference>